<name>A0AAD9N4E5_9ANNE</name>
<evidence type="ECO:0000256" key="2">
    <source>
        <dbReference type="SAM" id="MobiDB-lite"/>
    </source>
</evidence>
<dbReference type="InterPro" id="IPR018247">
    <property type="entry name" value="EF_Hand_1_Ca_BS"/>
</dbReference>
<dbReference type="InterPro" id="IPR002048">
    <property type="entry name" value="EF_hand_dom"/>
</dbReference>
<sequence>MGSSPAKEAGQSPDGDREAATRSYAKKKKALVKRITALATFQRRPATGRQLQQQLPPVRSTRQELMQFVRDQKSGAQESWREMEAGTGGEAVCNSGLNVMVLPKIRTDEGQLTREIPNILGDNDGICFLCKEMATFNGYPCRICYKTFHKECLEKIANAKYSHGTLNVFLDNARTPGGWSCYECDNLSSLLSDDDYQEITNLFEEYGVSMDATISWDVFLSYHLHKEDDLFLDDVDHLRTQFSLLDLDCDRRISWWEFLTHEAGIKLTYRDPEELVDLLSEKEVRRAKEMFNYLDKDKTGHVMEKNIRSAFRAWYGRIDPSMKSLQRRKSVSSVVDQKDPEVLQQHVDNASSLMMEGDKHNKGYGEKTDQTEITFIFFYR</sequence>
<feature type="region of interest" description="Disordered" evidence="2">
    <location>
        <begin position="1"/>
        <end position="25"/>
    </location>
</feature>
<dbReference type="SUPFAM" id="SSF47473">
    <property type="entry name" value="EF-hand"/>
    <property type="match status" value="1"/>
</dbReference>
<dbReference type="Proteomes" id="UP001208570">
    <property type="component" value="Unassembled WGS sequence"/>
</dbReference>
<dbReference type="GO" id="GO:0005509">
    <property type="term" value="F:calcium ion binding"/>
    <property type="evidence" value="ECO:0007669"/>
    <property type="project" value="InterPro"/>
</dbReference>
<evidence type="ECO:0000256" key="1">
    <source>
        <dbReference type="ARBA" id="ARBA00022837"/>
    </source>
</evidence>
<accession>A0AAD9N4E5</accession>
<evidence type="ECO:0000313" key="4">
    <source>
        <dbReference type="EMBL" id="KAK2155018.1"/>
    </source>
</evidence>
<dbReference type="Pfam" id="PF16744">
    <property type="entry name" value="zf-RING_15"/>
    <property type="match status" value="1"/>
</dbReference>
<dbReference type="PROSITE" id="PS50222">
    <property type="entry name" value="EF_HAND_2"/>
    <property type="match status" value="1"/>
</dbReference>
<dbReference type="InterPro" id="IPR031946">
    <property type="entry name" value="KIAA1045_Zf_RING"/>
</dbReference>
<proteinExistence type="predicted"/>
<dbReference type="Gene3D" id="1.10.238.10">
    <property type="entry name" value="EF-hand"/>
    <property type="match status" value="1"/>
</dbReference>
<keyword evidence="5" id="KW-1185">Reference proteome</keyword>
<organism evidence="4 5">
    <name type="scientific">Paralvinella palmiformis</name>
    <dbReference type="NCBI Taxonomy" id="53620"/>
    <lineage>
        <taxon>Eukaryota</taxon>
        <taxon>Metazoa</taxon>
        <taxon>Spiralia</taxon>
        <taxon>Lophotrochozoa</taxon>
        <taxon>Annelida</taxon>
        <taxon>Polychaeta</taxon>
        <taxon>Sedentaria</taxon>
        <taxon>Canalipalpata</taxon>
        <taxon>Terebellida</taxon>
        <taxon>Terebelliformia</taxon>
        <taxon>Alvinellidae</taxon>
        <taxon>Paralvinella</taxon>
    </lineage>
</organism>
<reference evidence="4" key="1">
    <citation type="journal article" date="2023" name="Mol. Biol. Evol.">
        <title>Third-Generation Sequencing Reveals the Adaptive Role of the Epigenome in Three Deep-Sea Polychaetes.</title>
        <authorList>
            <person name="Perez M."/>
            <person name="Aroh O."/>
            <person name="Sun Y."/>
            <person name="Lan Y."/>
            <person name="Juniper S.K."/>
            <person name="Young C.R."/>
            <person name="Angers B."/>
            <person name="Qian P.Y."/>
        </authorList>
    </citation>
    <scope>NUCLEOTIDE SEQUENCE</scope>
    <source>
        <strain evidence="4">P08H-3</strain>
    </source>
</reference>
<dbReference type="PROSITE" id="PS00018">
    <property type="entry name" value="EF_HAND_1"/>
    <property type="match status" value="1"/>
</dbReference>
<dbReference type="InterPro" id="IPR011992">
    <property type="entry name" value="EF-hand-dom_pair"/>
</dbReference>
<gene>
    <name evidence="4" type="ORF">LSH36_251g04029</name>
</gene>
<dbReference type="InterPro" id="IPR013083">
    <property type="entry name" value="Znf_RING/FYVE/PHD"/>
</dbReference>
<evidence type="ECO:0000259" key="3">
    <source>
        <dbReference type="PROSITE" id="PS50222"/>
    </source>
</evidence>
<dbReference type="Gene3D" id="3.30.40.10">
    <property type="entry name" value="Zinc/RING finger domain, C3HC4 (zinc finger)"/>
    <property type="match status" value="1"/>
</dbReference>
<dbReference type="InterPro" id="IPR011011">
    <property type="entry name" value="Znf_FYVE_PHD"/>
</dbReference>
<keyword evidence="1" id="KW-0106">Calcium</keyword>
<dbReference type="SUPFAM" id="SSF57903">
    <property type="entry name" value="FYVE/PHD zinc finger"/>
    <property type="match status" value="1"/>
</dbReference>
<dbReference type="AlphaFoldDB" id="A0AAD9N4E5"/>
<feature type="domain" description="EF-hand" evidence="3">
    <location>
        <begin position="282"/>
        <end position="317"/>
    </location>
</feature>
<comment type="caution">
    <text evidence="4">The sequence shown here is derived from an EMBL/GenBank/DDBJ whole genome shotgun (WGS) entry which is preliminary data.</text>
</comment>
<evidence type="ECO:0000313" key="5">
    <source>
        <dbReference type="Proteomes" id="UP001208570"/>
    </source>
</evidence>
<dbReference type="EMBL" id="JAODUP010000251">
    <property type="protein sequence ID" value="KAK2155018.1"/>
    <property type="molecule type" value="Genomic_DNA"/>
</dbReference>
<protein>
    <recommendedName>
        <fullName evidence="3">EF-hand domain-containing protein</fullName>
    </recommendedName>
</protein>